<feature type="region of interest" description="Disordered" evidence="8">
    <location>
        <begin position="831"/>
        <end position="865"/>
    </location>
</feature>
<dbReference type="SMART" id="SM00320">
    <property type="entry name" value="WD40"/>
    <property type="match status" value="3"/>
</dbReference>
<dbReference type="Pfam" id="PF21289">
    <property type="entry name" value="EDC4_C"/>
    <property type="match status" value="1"/>
</dbReference>
<keyword evidence="6 7" id="KW-0175">Coiled coil</keyword>
<dbReference type="Pfam" id="PF16529">
    <property type="entry name" value="Ge1_WD40"/>
    <property type="match status" value="2"/>
</dbReference>
<dbReference type="InterPro" id="IPR015943">
    <property type="entry name" value="WD40/YVTN_repeat-like_dom_sf"/>
</dbReference>
<feature type="region of interest" description="Disordered" evidence="8">
    <location>
        <begin position="563"/>
        <end position="689"/>
    </location>
</feature>
<dbReference type="InterPro" id="IPR001680">
    <property type="entry name" value="WD40_rpt"/>
</dbReference>
<keyword evidence="12" id="KW-1185">Reference proteome</keyword>
<keyword evidence="3" id="KW-0963">Cytoplasm</keyword>
<dbReference type="InterPro" id="IPR045152">
    <property type="entry name" value="EDC4-like"/>
</dbReference>
<feature type="domain" description="Enhancer of mRNA-decapping protein 4 WD40 repeat region" evidence="9">
    <location>
        <begin position="270"/>
        <end position="433"/>
    </location>
</feature>
<keyword evidence="4" id="KW-0853">WD repeat</keyword>
<evidence type="ECO:0000256" key="3">
    <source>
        <dbReference type="ARBA" id="ARBA00022490"/>
    </source>
</evidence>
<dbReference type="OrthoDB" id="21128at2759"/>
<evidence type="ECO:0000259" key="10">
    <source>
        <dbReference type="Pfam" id="PF21289"/>
    </source>
</evidence>
<evidence type="ECO:0000313" key="12">
    <source>
        <dbReference type="Proteomes" id="UP000308267"/>
    </source>
</evidence>
<comment type="similarity">
    <text evidence="2">Belongs to the WD repeat EDC4 family.</text>
</comment>
<evidence type="ECO:0000256" key="4">
    <source>
        <dbReference type="ARBA" id="ARBA00022574"/>
    </source>
</evidence>
<dbReference type="Gene3D" id="1.10.220.100">
    <property type="entry name" value="conserved c-terminal region of ge- 1"/>
    <property type="match status" value="1"/>
</dbReference>
<gene>
    <name evidence="11" type="ORF">CRM22_001438</name>
</gene>
<evidence type="ECO:0000256" key="1">
    <source>
        <dbReference type="ARBA" id="ARBA00004201"/>
    </source>
</evidence>
<feature type="compositionally biased region" description="Acidic residues" evidence="8">
    <location>
        <begin position="587"/>
        <end position="601"/>
    </location>
</feature>
<organism evidence="11 12">
    <name type="scientific">Opisthorchis felineus</name>
    <dbReference type="NCBI Taxonomy" id="147828"/>
    <lineage>
        <taxon>Eukaryota</taxon>
        <taxon>Metazoa</taxon>
        <taxon>Spiralia</taxon>
        <taxon>Lophotrochozoa</taxon>
        <taxon>Platyhelminthes</taxon>
        <taxon>Trematoda</taxon>
        <taxon>Digenea</taxon>
        <taxon>Opisthorchiida</taxon>
        <taxon>Opisthorchiata</taxon>
        <taxon>Opisthorchiidae</taxon>
        <taxon>Opisthorchis</taxon>
    </lineage>
</organism>
<dbReference type="PANTHER" id="PTHR15598">
    <property type="entry name" value="ENHANCER OF MRNA-DECAPPING PROTEIN 4"/>
    <property type="match status" value="1"/>
</dbReference>
<dbReference type="Proteomes" id="UP000308267">
    <property type="component" value="Unassembled WGS sequence"/>
</dbReference>
<sequence length="1474" mass="160021">MSSGCRIQLFGDDEHNTLRIYGSAADIYPSASSALDYDRVTASNKIKIKPAVKFFWEYQYYLGRLICRHKYTPLIAYCINNKNTGTPNSTDNCSMIRLRNTETSRKLLLKDFHGKVLTMDFADQEEPVLAVLDRSCTLHVFTILPSSTSEDSYVAHTLLVLQSNNSQPGTDSQSLCWCPWKSGSSMKLSTLDQGVLKLGLPAHPSMLLCISCGGKVEVMDVAAVSSLLKSRFPSHSTTESPESANSWNRDQLSQAIGDSSAADFIYAKTGDHGNTVTALSLSRDGSCAASACLDGQVRIFTLLQDKGYGEDGNLSPVHTFSPHGGLPLHGLIFVDDDTMSGSNGTWRHLITGAQYNRELRLWSCSDWSCLQTLRFCVADRTSQAMSDTSEAQFSSSAPNARPSIIMALDYSSSLLVAADITRRVLYILALTKQSTSEPNAGGDSPDSQTLMFTSISEFLLTTPCILFALGPCDRRNLALSECPSAADESNQAVDLINLEIHSIHTWHLLNGTITFELPHWTKPDAEANNVQTVEDSVKSSQVDPSEPVSEPVRFTIGGSYETFQNPDHLLPTSATEKAHSPETVGEMGEEIVDQAPEDDSEDLHPLRPSDFSPESLPAPPSADGGEDDDGDRLPTVDLDFPLDLTPSTFHTPKHLPEGMESTEHNADSSIVARSEDKSPTKAAHAVVPFEAIEDAMRASERNPSGKRSPSPDACQLEELRNELDLLNNLLSPENAETTLRDEDDAHNPQEGPSSDVDVNISSASAPDLQELVDSSADASRSPLVNLKGSTATRLLKEEGAKSLVAQQVDAPRNAGRRGSLSLHPEANWSTMSLCSSPGSSSSSSTADTPVGSDEVMQAPDSNDVPLDLPAFGAERPALDGGSGQMDGVVDLLRFLVADSTKRSHQMETVLDKLKQTQDQLDRISQAQIELSNRLQISTANGTQPLGSAHYCASKTSSASDGECCYPSSPMVQSNHLAATVQQSTLQQAGTDEGKLPEWAKQILLQLRTQQGDYARRFSQLESMMNKVSTSTNELKKNQAKPIIQQSSNEPRLDQLPKMTCDLLKPVVRSEVQNAIVNNTQKLIDPLQKAIFRAIQESLNGLPSTVSESLSRLMRDKSFSNQFSRLLSSTLSADLTGAYRDSLLRVFIPALEKNIQRLFQELDVVFRAGTQQYLKEVQKHAQAPSDPSTLANTICAELAPELKNVLSSTLSTRVDEPGAFKADPRTMGTLRDNGSLPALGTQDVSSKTPIYKNKSPIRRPPPTEDDHAVLAAPPAVPSRGIPSTKSLWTVDRGAGDNQIGAPAAQAPGSSVAPKLAATLTKKEEFARLLGQAQTLIGSDRLVDALELALVSTNQALVLDVCNDIDPDRLFRSGKYIIAQNILLSLIHQLSCGDLAVQLDLKLRYLEEAVGCLNKRDPTTTQHGPRIINLLCRRLDTFLNNALVGGISKLSPSVHGRIVKLNHFAISLFETKPAYK</sequence>
<feature type="compositionally biased region" description="Low complexity" evidence="8">
    <location>
        <begin position="831"/>
        <end position="844"/>
    </location>
</feature>
<evidence type="ECO:0000313" key="11">
    <source>
        <dbReference type="EMBL" id="TGZ73577.1"/>
    </source>
</evidence>
<dbReference type="GO" id="GO:0031087">
    <property type="term" value="P:deadenylation-independent decapping of nuclear-transcribed mRNA"/>
    <property type="evidence" value="ECO:0007669"/>
    <property type="project" value="InterPro"/>
</dbReference>
<feature type="region of interest" description="Disordered" evidence="8">
    <location>
        <begin position="737"/>
        <end position="760"/>
    </location>
</feature>
<feature type="coiled-coil region" evidence="7">
    <location>
        <begin position="906"/>
        <end position="933"/>
    </location>
</feature>
<dbReference type="STRING" id="147828.A0A4S2MH62"/>
<protein>
    <submittedName>
        <fullName evidence="11">Uncharacterized protein</fullName>
    </submittedName>
</protein>
<dbReference type="PANTHER" id="PTHR15598:SF5">
    <property type="entry name" value="ENHANCER OF MRNA-DECAPPING PROTEIN 4"/>
    <property type="match status" value="1"/>
</dbReference>
<evidence type="ECO:0000259" key="9">
    <source>
        <dbReference type="Pfam" id="PF16529"/>
    </source>
</evidence>
<evidence type="ECO:0000256" key="2">
    <source>
        <dbReference type="ARBA" id="ARBA00009639"/>
    </source>
</evidence>
<evidence type="ECO:0000256" key="7">
    <source>
        <dbReference type="SAM" id="Coils"/>
    </source>
</evidence>
<dbReference type="Gene3D" id="2.130.10.10">
    <property type="entry name" value="YVTN repeat-like/Quinoprotein amine dehydrogenase"/>
    <property type="match status" value="1"/>
</dbReference>
<feature type="domain" description="Enhancer of mRNA-decapping protein 4 C-terminal" evidence="10">
    <location>
        <begin position="1333"/>
        <end position="1439"/>
    </location>
</feature>
<dbReference type="InterPro" id="IPR032401">
    <property type="entry name" value="EDC4_WD40"/>
</dbReference>
<dbReference type="GO" id="GO:0000932">
    <property type="term" value="C:P-body"/>
    <property type="evidence" value="ECO:0007669"/>
    <property type="project" value="UniProtKB-SubCell"/>
</dbReference>
<evidence type="ECO:0000256" key="5">
    <source>
        <dbReference type="ARBA" id="ARBA00022737"/>
    </source>
</evidence>
<proteinExistence type="inferred from homology"/>
<feature type="compositionally biased region" description="Basic and acidic residues" evidence="8">
    <location>
        <begin position="654"/>
        <end position="666"/>
    </location>
</feature>
<reference evidence="11 12" key="1">
    <citation type="journal article" date="2019" name="BMC Genomics">
        <title>New insights from Opisthorchis felineus genome: update on genomics of the epidemiologically important liver flukes.</title>
        <authorList>
            <person name="Ershov N.I."/>
            <person name="Mordvinov V.A."/>
            <person name="Prokhortchouk E.B."/>
            <person name="Pakharukova M.Y."/>
            <person name="Gunbin K.V."/>
            <person name="Ustyantsev K."/>
            <person name="Genaev M.A."/>
            <person name="Blinov A.G."/>
            <person name="Mazur A."/>
            <person name="Boulygina E."/>
            <person name="Tsygankova S."/>
            <person name="Khrameeva E."/>
            <person name="Chekanov N."/>
            <person name="Fan G."/>
            <person name="Xiao A."/>
            <person name="Zhang H."/>
            <person name="Xu X."/>
            <person name="Yang H."/>
            <person name="Solovyev V."/>
            <person name="Lee S.M."/>
            <person name="Liu X."/>
            <person name="Afonnikov D.A."/>
            <person name="Skryabin K.G."/>
        </authorList>
    </citation>
    <scope>NUCLEOTIDE SEQUENCE [LARGE SCALE GENOMIC DNA]</scope>
    <source>
        <strain evidence="11">AK-0245</strain>
        <tissue evidence="11">Whole organism</tissue>
    </source>
</reference>
<feature type="region of interest" description="Disordered" evidence="8">
    <location>
        <begin position="1215"/>
        <end position="1266"/>
    </location>
</feature>
<dbReference type="EMBL" id="SJOL01002566">
    <property type="protein sequence ID" value="TGZ73577.1"/>
    <property type="molecule type" value="Genomic_DNA"/>
</dbReference>
<keyword evidence="5" id="KW-0677">Repeat</keyword>
<feature type="compositionally biased region" description="Basic and acidic residues" evidence="8">
    <location>
        <begin position="738"/>
        <end position="747"/>
    </location>
</feature>
<dbReference type="InterPro" id="IPR049404">
    <property type="entry name" value="EDC4_C"/>
</dbReference>
<evidence type="ECO:0000256" key="8">
    <source>
        <dbReference type="SAM" id="MobiDB-lite"/>
    </source>
</evidence>
<evidence type="ECO:0000256" key="6">
    <source>
        <dbReference type="ARBA" id="ARBA00023054"/>
    </source>
</evidence>
<name>A0A4S2MH62_OPIFE</name>
<dbReference type="InterPro" id="IPR044938">
    <property type="entry name" value="EDC4_C_sf"/>
</dbReference>
<feature type="domain" description="Enhancer of mRNA-decapping protein 4 WD40 repeat region" evidence="9">
    <location>
        <begin position="43"/>
        <end position="225"/>
    </location>
</feature>
<accession>A0A4S2MH62</accession>
<dbReference type="InterPro" id="IPR036322">
    <property type="entry name" value="WD40_repeat_dom_sf"/>
</dbReference>
<dbReference type="SUPFAM" id="SSF50978">
    <property type="entry name" value="WD40 repeat-like"/>
    <property type="match status" value="1"/>
</dbReference>
<comment type="caution">
    <text evidence="11">The sequence shown here is derived from an EMBL/GenBank/DDBJ whole genome shotgun (WGS) entry which is preliminary data.</text>
</comment>
<comment type="subcellular location">
    <subcellularLocation>
        <location evidence="1">Cytoplasm</location>
        <location evidence="1">P-body</location>
    </subcellularLocation>
</comment>